<sequence length="96" mass="10379">FQNKLKNLKLKRLLLKPPKSDETLDESRHFDESVADVTVQSSVLVNVQMGMSRKISTGPVAESVKENTITPDAAQNVGASSVQPNPNPATITESFG</sequence>
<evidence type="ECO:0000313" key="3">
    <source>
        <dbReference type="Proteomes" id="UP000265520"/>
    </source>
</evidence>
<evidence type="ECO:0000256" key="1">
    <source>
        <dbReference type="SAM" id="MobiDB-lite"/>
    </source>
</evidence>
<dbReference type="Proteomes" id="UP000265520">
    <property type="component" value="Unassembled WGS sequence"/>
</dbReference>
<feature type="compositionally biased region" description="Polar residues" evidence="1">
    <location>
        <begin position="77"/>
        <end position="96"/>
    </location>
</feature>
<proteinExistence type="predicted"/>
<dbReference type="EMBL" id="LXQA010221872">
    <property type="protein sequence ID" value="MCI35279.1"/>
    <property type="molecule type" value="Genomic_DNA"/>
</dbReference>
<feature type="non-terminal residue" evidence="2">
    <location>
        <position position="1"/>
    </location>
</feature>
<keyword evidence="3" id="KW-1185">Reference proteome</keyword>
<name>A0A392RG92_9FABA</name>
<comment type="caution">
    <text evidence="2">The sequence shown here is derived from an EMBL/GenBank/DDBJ whole genome shotgun (WGS) entry which is preliminary data.</text>
</comment>
<protein>
    <submittedName>
        <fullName evidence="2">Uncharacterized protein</fullName>
    </submittedName>
</protein>
<dbReference type="AlphaFoldDB" id="A0A392RG92"/>
<feature type="non-terminal residue" evidence="2">
    <location>
        <position position="96"/>
    </location>
</feature>
<organism evidence="2 3">
    <name type="scientific">Trifolium medium</name>
    <dbReference type="NCBI Taxonomy" id="97028"/>
    <lineage>
        <taxon>Eukaryota</taxon>
        <taxon>Viridiplantae</taxon>
        <taxon>Streptophyta</taxon>
        <taxon>Embryophyta</taxon>
        <taxon>Tracheophyta</taxon>
        <taxon>Spermatophyta</taxon>
        <taxon>Magnoliopsida</taxon>
        <taxon>eudicotyledons</taxon>
        <taxon>Gunneridae</taxon>
        <taxon>Pentapetalae</taxon>
        <taxon>rosids</taxon>
        <taxon>fabids</taxon>
        <taxon>Fabales</taxon>
        <taxon>Fabaceae</taxon>
        <taxon>Papilionoideae</taxon>
        <taxon>50 kb inversion clade</taxon>
        <taxon>NPAAA clade</taxon>
        <taxon>Hologalegina</taxon>
        <taxon>IRL clade</taxon>
        <taxon>Trifolieae</taxon>
        <taxon>Trifolium</taxon>
    </lineage>
</organism>
<feature type="region of interest" description="Disordered" evidence="1">
    <location>
        <begin position="69"/>
        <end position="96"/>
    </location>
</feature>
<accession>A0A392RG92</accession>
<evidence type="ECO:0000313" key="2">
    <source>
        <dbReference type="EMBL" id="MCI35279.1"/>
    </source>
</evidence>
<reference evidence="2 3" key="1">
    <citation type="journal article" date="2018" name="Front. Plant Sci.">
        <title>Red Clover (Trifolium pratense) and Zigzag Clover (T. medium) - A Picture of Genomic Similarities and Differences.</title>
        <authorList>
            <person name="Dluhosova J."/>
            <person name="Istvanek J."/>
            <person name="Nedelnik J."/>
            <person name="Repkova J."/>
        </authorList>
    </citation>
    <scope>NUCLEOTIDE SEQUENCE [LARGE SCALE GENOMIC DNA]</scope>
    <source>
        <strain evidence="3">cv. 10/8</strain>
        <tissue evidence="2">Leaf</tissue>
    </source>
</reference>